<dbReference type="Gene3D" id="1.20.58.1040">
    <property type="match status" value="1"/>
</dbReference>
<gene>
    <name evidence="7" type="ORF">CARUB_v10025630mg</name>
</gene>
<keyword evidence="3 5" id="KW-0732">Signal</keyword>
<dbReference type="SMART" id="SM00768">
    <property type="entry name" value="X8"/>
    <property type="match status" value="1"/>
</dbReference>
<feature type="chain" id="PRO_5004342011" description="X8 domain-containing protein" evidence="5">
    <location>
        <begin position="24"/>
        <end position="118"/>
    </location>
</feature>
<feature type="domain" description="X8" evidence="6">
    <location>
        <begin position="31"/>
        <end position="117"/>
    </location>
</feature>
<dbReference type="PANTHER" id="PTHR31044">
    <property type="entry name" value="BETA-1,3 GLUCANASE"/>
    <property type="match status" value="1"/>
</dbReference>
<evidence type="ECO:0000313" key="7">
    <source>
        <dbReference type="EMBL" id="EOA26332.1"/>
    </source>
</evidence>
<evidence type="ECO:0000256" key="5">
    <source>
        <dbReference type="SAM" id="SignalP"/>
    </source>
</evidence>
<reference evidence="8" key="1">
    <citation type="journal article" date="2013" name="Nat. Genet.">
        <title>The Capsella rubella genome and the genomic consequences of rapid mating system evolution.</title>
        <authorList>
            <person name="Slotte T."/>
            <person name="Hazzouri K.M."/>
            <person name="Agren J.A."/>
            <person name="Koenig D."/>
            <person name="Maumus F."/>
            <person name="Guo Y.L."/>
            <person name="Steige K."/>
            <person name="Platts A.E."/>
            <person name="Escobar J.S."/>
            <person name="Newman L.K."/>
            <person name="Wang W."/>
            <person name="Mandakova T."/>
            <person name="Vello E."/>
            <person name="Smith L.M."/>
            <person name="Henz S.R."/>
            <person name="Steffen J."/>
            <person name="Takuno S."/>
            <person name="Brandvain Y."/>
            <person name="Coop G."/>
            <person name="Andolfatto P."/>
            <person name="Hu T.T."/>
            <person name="Blanchette M."/>
            <person name="Clark R.M."/>
            <person name="Quesneville H."/>
            <person name="Nordborg M."/>
            <person name="Gaut B.S."/>
            <person name="Lysak M.A."/>
            <person name="Jenkins J."/>
            <person name="Grimwood J."/>
            <person name="Chapman J."/>
            <person name="Prochnik S."/>
            <person name="Shu S."/>
            <person name="Rokhsar D."/>
            <person name="Schmutz J."/>
            <person name="Weigel D."/>
            <person name="Wright S.I."/>
        </authorList>
    </citation>
    <scope>NUCLEOTIDE SEQUENCE [LARGE SCALE GENOMIC DNA]</scope>
    <source>
        <strain evidence="8">cv. Monte Gargano</strain>
    </source>
</reference>
<dbReference type="KEGG" id="crb:17888471"/>
<dbReference type="AlphaFoldDB" id="R0FTW4"/>
<keyword evidence="2" id="KW-0325">Glycoprotein</keyword>
<protein>
    <recommendedName>
        <fullName evidence="6">X8 domain-containing protein</fullName>
    </recommendedName>
</protein>
<dbReference type="Proteomes" id="UP000029121">
    <property type="component" value="Unassembled WGS sequence"/>
</dbReference>
<evidence type="ECO:0000256" key="2">
    <source>
        <dbReference type="ARBA" id="ARBA00022622"/>
    </source>
</evidence>
<dbReference type="Pfam" id="PF07983">
    <property type="entry name" value="X8"/>
    <property type="match status" value="1"/>
</dbReference>
<evidence type="ECO:0000313" key="8">
    <source>
        <dbReference type="Proteomes" id="UP000029121"/>
    </source>
</evidence>
<dbReference type="InterPro" id="IPR044788">
    <property type="entry name" value="X8_dom_prot"/>
</dbReference>
<accession>R0FTW4</accession>
<evidence type="ECO:0000256" key="3">
    <source>
        <dbReference type="ARBA" id="ARBA00022729"/>
    </source>
</evidence>
<name>R0FTW4_9BRAS</name>
<evidence type="ECO:0000256" key="1">
    <source>
        <dbReference type="ARBA" id="ARBA00004609"/>
    </source>
</evidence>
<proteinExistence type="predicted"/>
<keyword evidence="4" id="KW-0449">Lipoprotein</keyword>
<comment type="subcellular location">
    <subcellularLocation>
        <location evidence="1">Cell membrane</location>
        <topology evidence="1">Lipid-anchor</topology>
        <topology evidence="1">GPI-anchor</topology>
    </subcellularLocation>
</comment>
<dbReference type="GO" id="GO:0005886">
    <property type="term" value="C:plasma membrane"/>
    <property type="evidence" value="ECO:0007669"/>
    <property type="project" value="UniProtKB-SubCell"/>
</dbReference>
<keyword evidence="2" id="KW-0336">GPI-anchor</keyword>
<organism evidence="7 8">
    <name type="scientific">Capsella rubella</name>
    <dbReference type="NCBI Taxonomy" id="81985"/>
    <lineage>
        <taxon>Eukaryota</taxon>
        <taxon>Viridiplantae</taxon>
        <taxon>Streptophyta</taxon>
        <taxon>Embryophyta</taxon>
        <taxon>Tracheophyta</taxon>
        <taxon>Spermatophyta</taxon>
        <taxon>Magnoliopsida</taxon>
        <taxon>eudicotyledons</taxon>
        <taxon>Gunneridae</taxon>
        <taxon>Pentapetalae</taxon>
        <taxon>rosids</taxon>
        <taxon>malvids</taxon>
        <taxon>Brassicales</taxon>
        <taxon>Brassicaceae</taxon>
        <taxon>Camelineae</taxon>
        <taxon>Capsella</taxon>
    </lineage>
</organism>
<keyword evidence="2" id="KW-0472">Membrane</keyword>
<dbReference type="STRING" id="81985.R0FTW4"/>
<dbReference type="InterPro" id="IPR012946">
    <property type="entry name" value="X8"/>
</dbReference>
<dbReference type="GO" id="GO:0009506">
    <property type="term" value="C:plasmodesma"/>
    <property type="evidence" value="ECO:0007669"/>
    <property type="project" value="UniProtKB-ARBA"/>
</dbReference>
<evidence type="ECO:0000256" key="4">
    <source>
        <dbReference type="ARBA" id="ARBA00023288"/>
    </source>
</evidence>
<sequence>MAKSMSPLLSLIVILLSSIMINHLPVASLKQWCVSMQTAKDEQLEDNINFACSNGIDCRPILPSGACFKPNTTISHASYLMNDYYQSHGRTNEACFFFFPNSAMLTSRDPSYNQCIYK</sequence>
<dbReference type="PANTHER" id="PTHR31044:SF72">
    <property type="entry name" value="MAJOR POLLEN ALLERGEN OLE E-LIKE PROTEIN"/>
    <property type="match status" value="1"/>
</dbReference>
<feature type="signal peptide" evidence="5">
    <location>
        <begin position="1"/>
        <end position="23"/>
    </location>
</feature>
<evidence type="ECO:0000259" key="6">
    <source>
        <dbReference type="SMART" id="SM00768"/>
    </source>
</evidence>
<dbReference type="OrthoDB" id="1928574at2759"/>
<keyword evidence="8" id="KW-1185">Reference proteome</keyword>
<dbReference type="EMBL" id="KB870808">
    <property type="protein sequence ID" value="EOA26332.1"/>
    <property type="molecule type" value="Genomic_DNA"/>
</dbReference>
<dbReference type="GO" id="GO:0098552">
    <property type="term" value="C:side of membrane"/>
    <property type="evidence" value="ECO:0007669"/>
    <property type="project" value="UniProtKB-KW"/>
</dbReference>